<keyword evidence="2" id="KW-0472">Membrane</keyword>
<evidence type="ECO:0000256" key="1">
    <source>
        <dbReference type="SAM" id="MobiDB-lite"/>
    </source>
</evidence>
<gene>
    <name evidence="4" type="ORF">RIL96_07005</name>
</gene>
<feature type="transmembrane region" description="Helical" evidence="2">
    <location>
        <begin position="259"/>
        <end position="280"/>
    </location>
</feature>
<feature type="transmembrane region" description="Helical" evidence="2">
    <location>
        <begin position="212"/>
        <end position="239"/>
    </location>
</feature>
<dbReference type="PANTHER" id="PTHR36435">
    <property type="entry name" value="SLR1288 PROTEIN"/>
    <property type="match status" value="1"/>
</dbReference>
<evidence type="ECO:0000313" key="4">
    <source>
        <dbReference type="EMBL" id="MDR8019313.1"/>
    </source>
</evidence>
<keyword evidence="2" id="KW-0812">Transmembrane</keyword>
<feature type="compositionally biased region" description="Low complexity" evidence="1">
    <location>
        <begin position="69"/>
        <end position="95"/>
    </location>
</feature>
<keyword evidence="5" id="KW-1185">Reference proteome</keyword>
<accession>A0ABU2DS56</accession>
<dbReference type="Pfam" id="PF02517">
    <property type="entry name" value="Rce1-like"/>
    <property type="match status" value="1"/>
</dbReference>
<dbReference type="EMBL" id="JAVKGR010000006">
    <property type="protein sequence ID" value="MDR8019313.1"/>
    <property type="molecule type" value="Genomic_DNA"/>
</dbReference>
<proteinExistence type="predicted"/>
<comment type="caution">
    <text evidence="4">The sequence shown here is derived from an EMBL/GenBank/DDBJ whole genome shotgun (WGS) entry which is preliminary data.</text>
</comment>
<dbReference type="InterPro" id="IPR003675">
    <property type="entry name" value="Rce1/LyrA-like_dom"/>
</dbReference>
<feature type="transmembrane region" description="Helical" evidence="2">
    <location>
        <begin position="292"/>
        <end position="315"/>
    </location>
</feature>
<feature type="transmembrane region" description="Helical" evidence="2">
    <location>
        <begin position="137"/>
        <end position="158"/>
    </location>
</feature>
<feature type="transmembrane region" description="Helical" evidence="2">
    <location>
        <begin position="321"/>
        <end position="342"/>
    </location>
</feature>
<dbReference type="PANTHER" id="PTHR36435:SF1">
    <property type="entry name" value="CAAX AMINO TERMINAL PROTEASE FAMILY PROTEIN"/>
    <property type="match status" value="1"/>
</dbReference>
<organism evidence="4 5">
    <name type="scientific">Nesterenkonia aerolata</name>
    <dbReference type="NCBI Taxonomy" id="3074079"/>
    <lineage>
        <taxon>Bacteria</taxon>
        <taxon>Bacillati</taxon>
        <taxon>Actinomycetota</taxon>
        <taxon>Actinomycetes</taxon>
        <taxon>Micrococcales</taxon>
        <taxon>Micrococcaceae</taxon>
        <taxon>Nesterenkonia</taxon>
    </lineage>
</organism>
<evidence type="ECO:0000259" key="3">
    <source>
        <dbReference type="Pfam" id="PF02517"/>
    </source>
</evidence>
<protein>
    <submittedName>
        <fullName evidence="4">Type II CAAX endopeptidase family protein</fullName>
    </submittedName>
</protein>
<feature type="transmembrane region" description="Helical" evidence="2">
    <location>
        <begin position="178"/>
        <end position="200"/>
    </location>
</feature>
<sequence>MTTPEQQDPWQPGHPPLSGEQPFSAHHPPGEPPQDRSARQATSGYPYPPPQHDASYQYAQHPPQPYPNQPYGQHPNQPYGQHPNQPYGQYPSQPYGQYPQYQYQQPYPYQYAPPQRPSFRERFLPDAEPGRFSWWDLAAVLVYLIGFSLGIIPLIVMFTPLGTMAESADAGEQAVAGFLINGVSYVIVGTVVVLACWRPLLRSVRAFAPLWWAKLLIVPVIWLVGIICSALTVAVLSVFGLEPEVSQNQQDIEIMLQEVPFLAAAVLMVVLAPLVEEYLFRHLLIGRLSRFINRWLLGAVSVVLFALMHVTVELIDPEATFSLAAVVPYIMMGVVFVLVYILSGRSLLYAWLVHAFFNFMALAMQYFLLPQLEETVPELEQAPGVLLSVAEAALKSVLLLG</sequence>
<evidence type="ECO:0000256" key="2">
    <source>
        <dbReference type="SAM" id="Phobius"/>
    </source>
</evidence>
<feature type="domain" description="CAAX prenyl protease 2/Lysostaphin resistance protein A-like" evidence="3">
    <location>
        <begin position="261"/>
        <end position="360"/>
    </location>
</feature>
<dbReference type="RefSeq" id="WP_310548300.1">
    <property type="nucleotide sequence ID" value="NZ_JAVKGR010000006.1"/>
</dbReference>
<reference evidence="4 5" key="1">
    <citation type="submission" date="2023-09" db="EMBL/GenBank/DDBJ databases">
        <title>Description of three actinobacteria isolated from air of manufacturing shop in a pharmaceutical factory.</title>
        <authorList>
            <person name="Zhang D.-F."/>
        </authorList>
    </citation>
    <scope>NUCLEOTIDE SEQUENCE [LARGE SCALE GENOMIC DNA]</scope>
    <source>
        <strain evidence="4 5">LY-0111</strain>
    </source>
</reference>
<dbReference type="InterPro" id="IPR052710">
    <property type="entry name" value="CAAX_protease"/>
</dbReference>
<feature type="region of interest" description="Disordered" evidence="1">
    <location>
        <begin position="1"/>
        <end position="95"/>
    </location>
</feature>
<name>A0ABU2DS56_9MICC</name>
<dbReference type="Proteomes" id="UP001251870">
    <property type="component" value="Unassembled WGS sequence"/>
</dbReference>
<keyword evidence="2" id="KW-1133">Transmembrane helix</keyword>
<feature type="transmembrane region" description="Helical" evidence="2">
    <location>
        <begin position="349"/>
        <end position="369"/>
    </location>
</feature>
<evidence type="ECO:0000313" key="5">
    <source>
        <dbReference type="Proteomes" id="UP001251870"/>
    </source>
</evidence>